<dbReference type="Pfam" id="PF00990">
    <property type="entry name" value="GGDEF"/>
    <property type="match status" value="1"/>
</dbReference>
<dbReference type="Gene3D" id="3.10.580.10">
    <property type="entry name" value="CBS-domain"/>
    <property type="match status" value="1"/>
</dbReference>
<dbReference type="InterPro" id="IPR050706">
    <property type="entry name" value="Cyclic-di-GMP_PDE-like"/>
</dbReference>
<evidence type="ECO:0000259" key="2">
    <source>
        <dbReference type="PROSITE" id="PS50887"/>
    </source>
</evidence>
<evidence type="ECO:0000313" key="4">
    <source>
        <dbReference type="Proteomes" id="UP000070539"/>
    </source>
</evidence>
<dbReference type="Pfam" id="PF00563">
    <property type="entry name" value="EAL"/>
    <property type="match status" value="1"/>
</dbReference>
<dbReference type="InterPro" id="IPR043128">
    <property type="entry name" value="Rev_trsase/Diguanyl_cyclase"/>
</dbReference>
<dbReference type="CDD" id="cd01948">
    <property type="entry name" value="EAL"/>
    <property type="match status" value="1"/>
</dbReference>
<dbReference type="InterPro" id="IPR000160">
    <property type="entry name" value="GGDEF_dom"/>
</dbReference>
<gene>
    <name evidence="3" type="primary">cph2_1</name>
    <name evidence="3" type="ORF">CLNEO_11830</name>
</gene>
<dbReference type="SMART" id="SM00267">
    <property type="entry name" value="GGDEF"/>
    <property type="match status" value="1"/>
</dbReference>
<dbReference type="InterPro" id="IPR000644">
    <property type="entry name" value="CBS_dom"/>
</dbReference>
<dbReference type="GO" id="GO:0071111">
    <property type="term" value="F:cyclic-guanylate-specific phosphodiesterase activity"/>
    <property type="evidence" value="ECO:0007669"/>
    <property type="project" value="InterPro"/>
</dbReference>
<dbReference type="PROSITE" id="PS50883">
    <property type="entry name" value="EAL"/>
    <property type="match status" value="1"/>
</dbReference>
<dbReference type="EMBL" id="LRVM01000003">
    <property type="protein sequence ID" value="KXL53212.1"/>
    <property type="molecule type" value="Genomic_DNA"/>
</dbReference>
<dbReference type="SUPFAM" id="SSF55073">
    <property type="entry name" value="Nucleotide cyclase"/>
    <property type="match status" value="1"/>
</dbReference>
<dbReference type="NCBIfam" id="TIGR00254">
    <property type="entry name" value="GGDEF"/>
    <property type="match status" value="1"/>
</dbReference>
<dbReference type="AlphaFoldDB" id="A0A136WF87"/>
<dbReference type="InterPro" id="IPR001633">
    <property type="entry name" value="EAL_dom"/>
</dbReference>
<dbReference type="Proteomes" id="UP000070539">
    <property type="component" value="Unassembled WGS sequence"/>
</dbReference>
<dbReference type="InterPro" id="IPR046342">
    <property type="entry name" value="CBS_dom_sf"/>
</dbReference>
<feature type="domain" description="EAL" evidence="1">
    <location>
        <begin position="30"/>
        <end position="280"/>
    </location>
</feature>
<reference evidence="3 4" key="1">
    <citation type="submission" date="2016-01" db="EMBL/GenBank/DDBJ databases">
        <title>Genome sequence of Clostridium neopropionicum X4, DSM-3847.</title>
        <authorList>
            <person name="Poehlein A."/>
            <person name="Beck M.H."/>
            <person name="Bengelsdorf F.R."/>
            <person name="Daniel R."/>
            <person name="Duerre P."/>
        </authorList>
    </citation>
    <scope>NUCLEOTIDE SEQUENCE [LARGE SCALE GENOMIC DNA]</scope>
    <source>
        <strain evidence="3 4">DSM-3847</strain>
    </source>
</reference>
<evidence type="ECO:0000259" key="1">
    <source>
        <dbReference type="PROSITE" id="PS50883"/>
    </source>
</evidence>
<sequence length="605" mass="68172">MAMKKLADAISNCFSYRFYDQINRGEKRLKTDKVNEFFTILTTGAISTVYQPIISLENGSVFGYEALSRITISQCELSIEDLFRVAAQQYKLWELEQLCRARALENATGKPCNAKLFINVDPNIIHDPDIFQGFTRVKLKQYGLCPDDIVFEITERSAINDMETFTAAITHYQSQHFKIAIDDFGSGYSGMNRVCAFSPNFIKIDMQLIRNINEDTVKKSAVAAIVKFCKESGIKIIAEGIETEAELKTLIELNIDYGQGFFLSKPNRNFVDIVKERQVLIENANYSKNTTGILGEIGILAKKNRCITLQDNVFEVFNNMKKDITITEVCVLDANNFICGMLTRNYIFERFSGQFGYDLSKRIKAKQIINDNFLAVDKKTPIEKVAELAMERELSMVYDAIVVTDKNSYYGIVTIKDLLNSAISIQVSRAKCSNPLTGLPGNTEIQKRISTKIIENSAFSLIYIDIDNFKPYNDAYGFTMGDQMIVALGNILKECVENGEFVGHIGGDDFVIISNRHRSEVFCSKIIDLFAAKAKLLYTQEDAENGYIVSRNRNGFTDTFSLATISIAVVTNQYKTYVNLNELSKVIARTKKLAKMENGNSIVVV</sequence>
<feature type="domain" description="GGDEF" evidence="2">
    <location>
        <begin position="457"/>
        <end position="605"/>
    </location>
</feature>
<protein>
    <submittedName>
        <fullName evidence="3">Phytochrome-like protein cph2</fullName>
    </submittedName>
</protein>
<evidence type="ECO:0000313" key="3">
    <source>
        <dbReference type="EMBL" id="KXL53212.1"/>
    </source>
</evidence>
<organism evidence="3 4">
    <name type="scientific">Anaerotignum neopropionicum</name>
    <dbReference type="NCBI Taxonomy" id="36847"/>
    <lineage>
        <taxon>Bacteria</taxon>
        <taxon>Bacillati</taxon>
        <taxon>Bacillota</taxon>
        <taxon>Clostridia</taxon>
        <taxon>Lachnospirales</taxon>
        <taxon>Anaerotignaceae</taxon>
        <taxon>Anaerotignum</taxon>
    </lineage>
</organism>
<dbReference type="Gene3D" id="3.20.20.450">
    <property type="entry name" value="EAL domain"/>
    <property type="match status" value="1"/>
</dbReference>
<proteinExistence type="predicted"/>
<dbReference type="CDD" id="cd01949">
    <property type="entry name" value="GGDEF"/>
    <property type="match status" value="1"/>
</dbReference>
<name>A0A136WF87_9FIRM</name>
<dbReference type="SUPFAM" id="SSF141868">
    <property type="entry name" value="EAL domain-like"/>
    <property type="match status" value="1"/>
</dbReference>
<dbReference type="Gene3D" id="3.30.70.270">
    <property type="match status" value="1"/>
</dbReference>
<dbReference type="PANTHER" id="PTHR33121:SF76">
    <property type="entry name" value="SIGNALING PROTEIN"/>
    <property type="match status" value="1"/>
</dbReference>
<comment type="caution">
    <text evidence="3">The sequence shown here is derived from an EMBL/GenBank/DDBJ whole genome shotgun (WGS) entry which is preliminary data.</text>
</comment>
<dbReference type="PROSITE" id="PS50887">
    <property type="entry name" value="GGDEF"/>
    <property type="match status" value="1"/>
</dbReference>
<dbReference type="InterPro" id="IPR035919">
    <property type="entry name" value="EAL_sf"/>
</dbReference>
<dbReference type="SMART" id="SM00052">
    <property type="entry name" value="EAL"/>
    <property type="match status" value="1"/>
</dbReference>
<dbReference type="Pfam" id="PF00571">
    <property type="entry name" value="CBS"/>
    <property type="match status" value="1"/>
</dbReference>
<dbReference type="PANTHER" id="PTHR33121">
    <property type="entry name" value="CYCLIC DI-GMP PHOSPHODIESTERASE PDEF"/>
    <property type="match status" value="1"/>
</dbReference>
<dbReference type="STRING" id="36847.CLNEO_11830"/>
<accession>A0A136WF87</accession>
<keyword evidence="4" id="KW-1185">Reference proteome</keyword>
<dbReference type="SUPFAM" id="SSF54631">
    <property type="entry name" value="CBS-domain pair"/>
    <property type="match status" value="1"/>
</dbReference>
<dbReference type="InterPro" id="IPR029787">
    <property type="entry name" value="Nucleotide_cyclase"/>
</dbReference>